<name>A0AAE0NYH8_9PEZI</name>
<dbReference type="PANTHER" id="PTHR33112">
    <property type="entry name" value="DOMAIN PROTEIN, PUTATIVE-RELATED"/>
    <property type="match status" value="1"/>
</dbReference>
<sequence length="264" mass="29664">MTKQSPPKIWQKIVELYSALRLSKETDRLPALSGIASKAKPHLGNYFAGLWDSTFASDLLWRVSQLEVGTNPSGNIQGPLVVLDVCCGEVSYWDDLLVEITRPEIHGWERRKPRFIFCSATPAGRNSLGEVTPDSEVIIQGYLMPVTLQYVWTRPRLTQDSRAREHEPLKYEVHFGLDLPLLADHVLSELAPQHLPDKSELCMLLVHPDVCLVLALAGTGLNDRIGYVTYRRFGFVRQPTAYSQIYSGAVDWMVGSMGESIRIV</sequence>
<comment type="caution">
    <text evidence="1">The sequence shown here is derived from an EMBL/GenBank/DDBJ whole genome shotgun (WGS) entry which is preliminary data.</text>
</comment>
<dbReference type="AlphaFoldDB" id="A0AAE0NYH8"/>
<organism evidence="1 2">
    <name type="scientific">Podospora didyma</name>
    <dbReference type="NCBI Taxonomy" id="330526"/>
    <lineage>
        <taxon>Eukaryota</taxon>
        <taxon>Fungi</taxon>
        <taxon>Dikarya</taxon>
        <taxon>Ascomycota</taxon>
        <taxon>Pezizomycotina</taxon>
        <taxon>Sordariomycetes</taxon>
        <taxon>Sordariomycetidae</taxon>
        <taxon>Sordariales</taxon>
        <taxon>Podosporaceae</taxon>
        <taxon>Podospora</taxon>
    </lineage>
</organism>
<keyword evidence="2" id="KW-1185">Reference proteome</keyword>
<evidence type="ECO:0000313" key="2">
    <source>
        <dbReference type="Proteomes" id="UP001285441"/>
    </source>
</evidence>
<evidence type="ECO:0000313" key="1">
    <source>
        <dbReference type="EMBL" id="KAK3389990.1"/>
    </source>
</evidence>
<protein>
    <submittedName>
        <fullName evidence="1">Uncharacterized protein</fullName>
    </submittedName>
</protein>
<dbReference type="Proteomes" id="UP001285441">
    <property type="component" value="Unassembled WGS sequence"/>
</dbReference>
<reference evidence="1" key="1">
    <citation type="journal article" date="2023" name="Mol. Phylogenet. Evol.">
        <title>Genome-scale phylogeny and comparative genomics of the fungal order Sordariales.</title>
        <authorList>
            <person name="Hensen N."/>
            <person name="Bonometti L."/>
            <person name="Westerberg I."/>
            <person name="Brannstrom I.O."/>
            <person name="Guillou S."/>
            <person name="Cros-Aarteil S."/>
            <person name="Calhoun S."/>
            <person name="Haridas S."/>
            <person name="Kuo A."/>
            <person name="Mondo S."/>
            <person name="Pangilinan J."/>
            <person name="Riley R."/>
            <person name="LaButti K."/>
            <person name="Andreopoulos B."/>
            <person name="Lipzen A."/>
            <person name="Chen C."/>
            <person name="Yan M."/>
            <person name="Daum C."/>
            <person name="Ng V."/>
            <person name="Clum A."/>
            <person name="Steindorff A."/>
            <person name="Ohm R.A."/>
            <person name="Martin F."/>
            <person name="Silar P."/>
            <person name="Natvig D.O."/>
            <person name="Lalanne C."/>
            <person name="Gautier V."/>
            <person name="Ament-Velasquez S.L."/>
            <person name="Kruys A."/>
            <person name="Hutchinson M.I."/>
            <person name="Powell A.J."/>
            <person name="Barry K."/>
            <person name="Miller A.N."/>
            <person name="Grigoriev I.V."/>
            <person name="Debuchy R."/>
            <person name="Gladieux P."/>
            <person name="Hiltunen Thoren M."/>
            <person name="Johannesson H."/>
        </authorList>
    </citation>
    <scope>NUCLEOTIDE SEQUENCE</scope>
    <source>
        <strain evidence="1">CBS 232.78</strain>
    </source>
</reference>
<accession>A0AAE0NYH8</accession>
<dbReference type="PANTHER" id="PTHR33112:SF9">
    <property type="entry name" value="HETEROKARYON INCOMPATIBILITY DOMAIN-CONTAINING PROTEIN"/>
    <property type="match status" value="1"/>
</dbReference>
<proteinExistence type="predicted"/>
<gene>
    <name evidence="1" type="ORF">B0H63DRAFT_106208</name>
</gene>
<dbReference type="EMBL" id="JAULSW010000002">
    <property type="protein sequence ID" value="KAK3389990.1"/>
    <property type="molecule type" value="Genomic_DNA"/>
</dbReference>
<reference evidence="1" key="2">
    <citation type="submission" date="2023-06" db="EMBL/GenBank/DDBJ databases">
        <authorList>
            <consortium name="Lawrence Berkeley National Laboratory"/>
            <person name="Haridas S."/>
            <person name="Hensen N."/>
            <person name="Bonometti L."/>
            <person name="Westerberg I."/>
            <person name="Brannstrom I.O."/>
            <person name="Guillou S."/>
            <person name="Cros-Aarteil S."/>
            <person name="Calhoun S."/>
            <person name="Kuo A."/>
            <person name="Mondo S."/>
            <person name="Pangilinan J."/>
            <person name="Riley R."/>
            <person name="LaButti K."/>
            <person name="Andreopoulos B."/>
            <person name="Lipzen A."/>
            <person name="Chen C."/>
            <person name="Yanf M."/>
            <person name="Daum C."/>
            <person name="Ng V."/>
            <person name="Clum A."/>
            <person name="Steindorff A."/>
            <person name="Ohm R."/>
            <person name="Martin F."/>
            <person name="Silar P."/>
            <person name="Natvig D."/>
            <person name="Lalanne C."/>
            <person name="Gautier V."/>
            <person name="Ament-velasquez S.L."/>
            <person name="Kruys A."/>
            <person name="Hutchinson M.I."/>
            <person name="Powell A.J."/>
            <person name="Barry K."/>
            <person name="Miller A.N."/>
            <person name="Grigoriev I.V."/>
            <person name="Debuchy R."/>
            <person name="Gladieux P."/>
            <person name="Thoren M.H."/>
            <person name="Johannesson H."/>
        </authorList>
    </citation>
    <scope>NUCLEOTIDE SEQUENCE</scope>
    <source>
        <strain evidence="1">CBS 232.78</strain>
    </source>
</reference>